<reference evidence="1 2" key="1">
    <citation type="submission" date="2020-08" db="EMBL/GenBank/DDBJ databases">
        <title>Genomic Encyclopedia of Type Strains, Phase IV (KMG-IV): sequencing the most valuable type-strain genomes for metagenomic binning, comparative biology and taxonomic classification.</title>
        <authorList>
            <person name="Goeker M."/>
        </authorList>
    </citation>
    <scope>NUCLEOTIDE SEQUENCE [LARGE SCALE GENOMIC DNA]</scope>
    <source>
        <strain evidence="1 2">DSM 24661</strain>
    </source>
</reference>
<name>A0A840UG83_9FIRM</name>
<dbReference type="EMBL" id="JACHFH010000013">
    <property type="protein sequence ID" value="MBB5336126.1"/>
    <property type="molecule type" value="Genomic_DNA"/>
</dbReference>
<protein>
    <submittedName>
        <fullName evidence="1">Uncharacterized protein</fullName>
    </submittedName>
</protein>
<dbReference type="Proteomes" id="UP000559117">
    <property type="component" value="Unassembled WGS sequence"/>
</dbReference>
<evidence type="ECO:0000313" key="2">
    <source>
        <dbReference type="Proteomes" id="UP000559117"/>
    </source>
</evidence>
<proteinExistence type="predicted"/>
<dbReference type="RefSeq" id="WP_260162459.1">
    <property type="nucleotide sequence ID" value="NZ_JACHFH010000013.1"/>
</dbReference>
<evidence type="ECO:0000313" key="1">
    <source>
        <dbReference type="EMBL" id="MBB5336126.1"/>
    </source>
</evidence>
<accession>A0A840UG83</accession>
<organism evidence="1 2">
    <name type="scientific">Pectinatus brassicae</name>
    <dbReference type="NCBI Taxonomy" id="862415"/>
    <lineage>
        <taxon>Bacteria</taxon>
        <taxon>Bacillati</taxon>
        <taxon>Bacillota</taxon>
        <taxon>Negativicutes</taxon>
        <taxon>Selenomonadales</taxon>
        <taxon>Selenomonadaceae</taxon>
        <taxon>Pectinatus</taxon>
    </lineage>
</organism>
<dbReference type="AlphaFoldDB" id="A0A840UG83"/>
<sequence length="42" mass="5053">MSDKRNDGEIMGPLKRSWPIYKNLFKVLPIIVYRFIKEKLSK</sequence>
<comment type="caution">
    <text evidence="1">The sequence shown here is derived from an EMBL/GenBank/DDBJ whole genome shotgun (WGS) entry which is preliminary data.</text>
</comment>
<keyword evidence="2" id="KW-1185">Reference proteome</keyword>
<gene>
    <name evidence="1" type="ORF">HNR32_001270</name>
</gene>